<gene>
    <name evidence="4" type="ORF">Nkreftii_002934</name>
</gene>
<dbReference type="Gene3D" id="1.25.40.10">
    <property type="entry name" value="Tetratricopeptide repeat domain"/>
    <property type="match status" value="1"/>
</dbReference>
<dbReference type="InterPro" id="IPR014162">
    <property type="entry name" value="CpoB_C"/>
</dbReference>
<dbReference type="Proteomes" id="UP000593737">
    <property type="component" value="Chromosome"/>
</dbReference>
<dbReference type="Pfam" id="PF13432">
    <property type="entry name" value="TPR_16"/>
    <property type="match status" value="1"/>
</dbReference>
<reference evidence="4 5" key="1">
    <citation type="journal article" date="2020" name="ISME J.">
        <title>Enrichment and physiological characterization of a novel comammox Nitrospira indicates ammonium inhibition of complete nitrification.</title>
        <authorList>
            <person name="Sakoula D."/>
            <person name="Koch H."/>
            <person name="Frank J."/>
            <person name="Jetten M.S.M."/>
            <person name="van Kessel M.A.H.J."/>
            <person name="Lucker S."/>
        </authorList>
    </citation>
    <scope>NUCLEOTIDE SEQUENCE [LARGE SCALE GENOMIC DNA]</scope>
    <source>
        <strain evidence="4">Comreactor17</strain>
    </source>
</reference>
<feature type="region of interest" description="Disordered" evidence="3">
    <location>
        <begin position="322"/>
        <end position="341"/>
    </location>
</feature>
<dbReference type="InterPro" id="IPR011990">
    <property type="entry name" value="TPR-like_helical_dom_sf"/>
</dbReference>
<dbReference type="GO" id="GO:0051301">
    <property type="term" value="P:cell division"/>
    <property type="evidence" value="ECO:0007669"/>
    <property type="project" value="InterPro"/>
</dbReference>
<dbReference type="SUPFAM" id="SSF48452">
    <property type="entry name" value="TPR-like"/>
    <property type="match status" value="1"/>
</dbReference>
<feature type="repeat" description="TPR" evidence="1">
    <location>
        <begin position="378"/>
        <end position="411"/>
    </location>
</feature>
<dbReference type="AlphaFoldDB" id="A0A7S8J0M7"/>
<dbReference type="PROSITE" id="PS50005">
    <property type="entry name" value="TPR"/>
    <property type="match status" value="2"/>
</dbReference>
<evidence type="ECO:0000256" key="3">
    <source>
        <dbReference type="SAM" id="MobiDB-lite"/>
    </source>
</evidence>
<feature type="coiled-coil region" evidence="2">
    <location>
        <begin position="62"/>
        <end position="186"/>
    </location>
</feature>
<evidence type="ECO:0000313" key="5">
    <source>
        <dbReference type="Proteomes" id="UP000593737"/>
    </source>
</evidence>
<dbReference type="SMART" id="SM00028">
    <property type="entry name" value="TPR"/>
    <property type="match status" value="2"/>
</dbReference>
<dbReference type="NCBIfam" id="TIGR02795">
    <property type="entry name" value="tol_pal_ybgF"/>
    <property type="match status" value="1"/>
</dbReference>
<dbReference type="InterPro" id="IPR034706">
    <property type="entry name" value="CpoB"/>
</dbReference>
<evidence type="ECO:0000256" key="2">
    <source>
        <dbReference type="SAM" id="Coils"/>
    </source>
</evidence>
<proteinExistence type="inferred from homology"/>
<accession>A0A7S8J0M7</accession>
<dbReference type="Pfam" id="PF13174">
    <property type="entry name" value="TPR_6"/>
    <property type="match status" value="1"/>
</dbReference>
<feature type="region of interest" description="Disordered" evidence="3">
    <location>
        <begin position="285"/>
        <end position="315"/>
    </location>
</feature>
<sequence>MPPQRSVVHSLLLGVVMIGLILPGCVAQQSDLKRTEKDFKNQLSQTSAKQSHELSTLREQELPQLRGELEKALHLAKDLQARQDDFKHRSAQLEQQTKKVEQLATKLETDSSTRYLWVQKSFETQDAKVSARLDEMSKAMEALRKDVIEVVQRTNESLTKRVDAKLDEQRRESAETRSRIEQVSQNFAQFNQALTGFREALAGLNDRVGAGEQTAKSLTTKIEADSKATAAHAEDINRSVVSVTKALEIVGKKVTARLNEQDSRIDALTKTVEHVSNKPAVLQLGAKSAQQSTGSNGPTADGEQGATAPAESGATMAKTTIVPPQESFKSELSQGGSDSPDRVRYDRLLSMFRDGDLEGARQGFTGFLSEYPNSNLAPNARFWLGESYYGKKDFQKAIDAYDKVEIDYPSSEKVPAALLKKGYAYLAMKDMKRASSAFNQVITLYPGSAEAGRASDKLTQLKEAR</sequence>
<dbReference type="KEGG" id="nkf:Nkreftii_002934"/>
<evidence type="ECO:0000313" key="4">
    <source>
        <dbReference type="EMBL" id="QPD05160.1"/>
    </source>
</evidence>
<dbReference type="InterPro" id="IPR019734">
    <property type="entry name" value="TPR_rpt"/>
</dbReference>
<evidence type="ECO:0000256" key="1">
    <source>
        <dbReference type="PROSITE-ProRule" id="PRU00339"/>
    </source>
</evidence>
<dbReference type="Gene3D" id="1.20.5.340">
    <property type="match status" value="1"/>
</dbReference>
<name>A0A7S8J0M7_9BACT</name>
<protein>
    <submittedName>
        <fullName evidence="4">Tol-pal system protein YbgF</fullName>
    </submittedName>
</protein>
<feature type="repeat" description="TPR" evidence="1">
    <location>
        <begin position="415"/>
        <end position="448"/>
    </location>
</feature>
<dbReference type="HAMAP" id="MF_02066">
    <property type="entry name" value="CpoB"/>
    <property type="match status" value="1"/>
</dbReference>
<dbReference type="EMBL" id="CP047423">
    <property type="protein sequence ID" value="QPD05160.1"/>
    <property type="molecule type" value="Genomic_DNA"/>
</dbReference>
<feature type="compositionally biased region" description="Polar residues" evidence="3">
    <location>
        <begin position="288"/>
        <end position="298"/>
    </location>
</feature>
<keyword evidence="1" id="KW-0802">TPR repeat</keyword>
<keyword evidence="2" id="KW-0175">Coiled coil</keyword>
<organism evidence="4 5">
    <name type="scientific">Candidatus Nitrospira kreftii</name>
    <dbReference type="NCBI Taxonomy" id="2652173"/>
    <lineage>
        <taxon>Bacteria</taxon>
        <taxon>Pseudomonadati</taxon>
        <taxon>Nitrospirota</taxon>
        <taxon>Nitrospiria</taxon>
        <taxon>Nitrospirales</taxon>
        <taxon>Nitrospiraceae</taxon>
        <taxon>Nitrospira</taxon>
    </lineage>
</organism>